<dbReference type="SUPFAM" id="SSF56801">
    <property type="entry name" value="Acetyl-CoA synthetase-like"/>
    <property type="match status" value="1"/>
</dbReference>
<dbReference type="GO" id="GO:0043041">
    <property type="term" value="P:amino acid activation for nonribosomal peptide biosynthetic process"/>
    <property type="evidence" value="ECO:0007669"/>
    <property type="project" value="TreeGrafter"/>
</dbReference>
<dbReference type="EMBL" id="CP053189">
    <property type="protein sequence ID" value="QJS09506.1"/>
    <property type="molecule type" value="Genomic_DNA"/>
</dbReference>
<dbReference type="PROSITE" id="PS00012">
    <property type="entry name" value="PHOSPHOPANTETHEINE"/>
    <property type="match status" value="1"/>
</dbReference>
<dbReference type="GO" id="GO:0017000">
    <property type="term" value="P:antibiotic biosynthetic process"/>
    <property type="evidence" value="ECO:0007669"/>
    <property type="project" value="UniProtKB-ARBA"/>
</dbReference>
<dbReference type="InterPro" id="IPR010071">
    <property type="entry name" value="AA_adenyl_dom"/>
</dbReference>
<dbReference type="GO" id="GO:0008610">
    <property type="term" value="P:lipid biosynthetic process"/>
    <property type="evidence" value="ECO:0007669"/>
    <property type="project" value="UniProtKB-ARBA"/>
</dbReference>
<protein>
    <submittedName>
        <fullName evidence="6">Amino acid adenylation domain-containing protein</fullName>
    </submittedName>
</protein>
<dbReference type="Pfam" id="PF00501">
    <property type="entry name" value="AMP-binding"/>
    <property type="match status" value="1"/>
</dbReference>
<dbReference type="Pfam" id="PF13193">
    <property type="entry name" value="AMP-binding_C"/>
    <property type="match status" value="1"/>
</dbReference>
<dbReference type="Gene3D" id="3.30.559.10">
    <property type="entry name" value="Chloramphenicol acetyltransferase-like domain"/>
    <property type="match status" value="1"/>
</dbReference>
<evidence type="ECO:0000313" key="6">
    <source>
        <dbReference type="EMBL" id="QJS09506.1"/>
    </source>
</evidence>
<dbReference type="InterPro" id="IPR006162">
    <property type="entry name" value="Ppantetheine_attach_site"/>
</dbReference>
<dbReference type="Gene3D" id="3.40.50.980">
    <property type="match status" value="2"/>
</dbReference>
<comment type="cofactor">
    <cofactor evidence="1">
        <name>pantetheine 4'-phosphate</name>
        <dbReference type="ChEBI" id="CHEBI:47942"/>
    </cofactor>
</comment>
<organism evidence="6 7">
    <name type="scientific">Streptomyces argyrophylli</name>
    <dbReference type="NCBI Taxonomy" id="2726118"/>
    <lineage>
        <taxon>Bacteria</taxon>
        <taxon>Bacillati</taxon>
        <taxon>Actinomycetota</taxon>
        <taxon>Actinomycetes</taxon>
        <taxon>Kitasatosporales</taxon>
        <taxon>Streptomycetaceae</taxon>
        <taxon>Streptomyces</taxon>
    </lineage>
</organism>
<dbReference type="InterPro" id="IPR045851">
    <property type="entry name" value="AMP-bd_C_sf"/>
</dbReference>
<dbReference type="Gene3D" id="3.30.559.30">
    <property type="entry name" value="Nonribosomal peptide synthetase, condensation domain"/>
    <property type="match status" value="2"/>
</dbReference>
<keyword evidence="2" id="KW-0596">Phosphopantetheine</keyword>
<feature type="region of interest" description="Disordered" evidence="4">
    <location>
        <begin position="17"/>
        <end position="42"/>
    </location>
</feature>
<dbReference type="GO" id="GO:0003824">
    <property type="term" value="F:catalytic activity"/>
    <property type="evidence" value="ECO:0007669"/>
    <property type="project" value="InterPro"/>
</dbReference>
<gene>
    <name evidence="6" type="ORF">HKX69_08225</name>
</gene>
<proteinExistence type="predicted"/>
<dbReference type="Proteomes" id="UP000502641">
    <property type="component" value="Chromosome"/>
</dbReference>
<dbReference type="GO" id="GO:0031177">
    <property type="term" value="F:phosphopantetheine binding"/>
    <property type="evidence" value="ECO:0007669"/>
    <property type="project" value="InterPro"/>
</dbReference>
<feature type="compositionally biased region" description="Basic and acidic residues" evidence="4">
    <location>
        <begin position="18"/>
        <end position="32"/>
    </location>
</feature>
<dbReference type="InterPro" id="IPR020806">
    <property type="entry name" value="PKS_PP-bd"/>
</dbReference>
<dbReference type="Pfam" id="PF00550">
    <property type="entry name" value="PP-binding"/>
    <property type="match status" value="1"/>
</dbReference>
<dbReference type="SMART" id="SM00823">
    <property type="entry name" value="PKS_PP"/>
    <property type="match status" value="1"/>
</dbReference>
<accession>A0A6M4PIQ5</accession>
<name>A0A6M4PIQ5_9ACTN</name>
<dbReference type="InterPro" id="IPR009081">
    <property type="entry name" value="PP-bd_ACP"/>
</dbReference>
<dbReference type="CDD" id="cd19540">
    <property type="entry name" value="LCL_NRPS-like"/>
    <property type="match status" value="1"/>
</dbReference>
<sequence>MATPPSTHQPWQAALADLPEKTDLPGLRRPDETGPPGTATVECRLDPGLGGAMTRLAGEADGGATLATVFTAGVAALLTLLRAGADLPLATAAAATPTGVRLLRVAGSAATDFRTLMAAVRAGERAAAAQDGVPFAEIVRTVNTARGTPGLPLFQVGTAVDAAPPAPVPGRDAGELWFCLHTTDGAAGARPHVRLTYPVSVLDRAGAQALCDRLVRVLTRAVRAPGARLDTVDCLLPGEAAGLIGEGYAGPVPDATLAGWFEERAARCADAVAVVDGPRRVTYAELNARANRLARTLTAAGAGPERVVALVLPRSELSVTAFLAVLKTGATYLPVDPELPPERVALMLEDAAPVVTVTDAGHAGPLPAGAAPPLLLDTELSACAGQSADNPAEAELTAPVGGATPAYLLYTSGSTGRPKGVLMTQEAVRNLMAWHLDEIPSEPGRVTVQFTSVSFDISVQEMLSALLSGATLAIVPEDVRRSPQDFAPWLEEHGVTDLFAPNVVIELVCQAALEQGRTLPALTHVAQAGEALVLSEAVREFFRLRPGRRLYNHYGPTETHAVTSYVLPEDVAAWPASAPVGTAVWNTSVYVMDEALRLVPPGVAGELYASGVCLARGYFDRPGLTADRFLPDPYGPPGARMYRTGDLVRRRPDGAVEYLGRTDHQIKIRGMRVELGEIEAALRAAPGVRDAVLVTAGEGGARRIDAYLVPAPGADARALGAATRAELRRTLPPAMVPASFTVVPGFPLNSNGKVDRRALPEPVFGGPDEADRPRTPEQQRLARIFAEVLGLPAVGVHDSFYDVGGHSLLAAELTVRVRKEFRVELSLGDVLGNPSVAELGALLTRVEPARPPVVPRTGDAPAPASFAQQSLWVLDQLEGASPRYNEPLALRLTGRVDVPALRGALADVLDRHHVLRTVLTMEDGQIVQRVLDGPAAVPALGETAVAADGLDAALLAAARVPFDLARDLPVRATLFHLADVREETYVLLVVMHHIACDGVSLPTFLRDLAAAHDARAAGGAPDWAPLPVQYADYAVWQRDLFASDGTGPAAALRRQYRYWEEKLAGLPAAIPLPLDRPRPAVRSGEGAAVPFSVGPALHRAVRALAQSRRTTTFTVVHAALTALLAERGAGDDIVVAAVVSDRGDPALDDLVGFFVRTLVLRVDASGEPDFAELLDRVRETDVAAFAHQDLPFEHVVELVNPARSLDCHPLAQVMLAFQVEEAEPPRMTGLTVRHEPVELGVAKFDLCFKVVERFTADGEPAGVEGLLEYATDVFDAETAAALAADLTGFLEVGAAGSA</sequence>
<dbReference type="PANTHER" id="PTHR45527:SF1">
    <property type="entry name" value="FATTY ACID SYNTHASE"/>
    <property type="match status" value="1"/>
</dbReference>
<dbReference type="FunFam" id="2.30.38.10:FF:000001">
    <property type="entry name" value="Non-ribosomal peptide synthetase PvdI"/>
    <property type="match status" value="1"/>
</dbReference>
<dbReference type="InterPro" id="IPR025110">
    <property type="entry name" value="AMP-bd_C"/>
</dbReference>
<dbReference type="PANTHER" id="PTHR45527">
    <property type="entry name" value="NONRIBOSOMAL PEPTIDE SYNTHETASE"/>
    <property type="match status" value="1"/>
</dbReference>
<evidence type="ECO:0000256" key="3">
    <source>
        <dbReference type="ARBA" id="ARBA00022553"/>
    </source>
</evidence>
<dbReference type="InterPro" id="IPR001242">
    <property type="entry name" value="Condensation_dom"/>
</dbReference>
<dbReference type="RefSeq" id="WP_171152083.1">
    <property type="nucleotide sequence ID" value="NZ_CP053189.1"/>
</dbReference>
<dbReference type="Gene3D" id="1.10.1200.10">
    <property type="entry name" value="ACP-like"/>
    <property type="match status" value="1"/>
</dbReference>
<dbReference type="InterPro" id="IPR023213">
    <property type="entry name" value="CAT-like_dom_sf"/>
</dbReference>
<evidence type="ECO:0000256" key="1">
    <source>
        <dbReference type="ARBA" id="ARBA00001957"/>
    </source>
</evidence>
<dbReference type="GO" id="GO:0044550">
    <property type="term" value="P:secondary metabolite biosynthetic process"/>
    <property type="evidence" value="ECO:0007669"/>
    <property type="project" value="TreeGrafter"/>
</dbReference>
<dbReference type="NCBIfam" id="TIGR01733">
    <property type="entry name" value="AA-adenyl-dom"/>
    <property type="match status" value="1"/>
</dbReference>
<dbReference type="GO" id="GO:0005829">
    <property type="term" value="C:cytosol"/>
    <property type="evidence" value="ECO:0007669"/>
    <property type="project" value="TreeGrafter"/>
</dbReference>
<dbReference type="Gene3D" id="3.30.300.30">
    <property type="match status" value="1"/>
</dbReference>
<dbReference type="PROSITE" id="PS00455">
    <property type="entry name" value="AMP_BINDING"/>
    <property type="match status" value="1"/>
</dbReference>
<evidence type="ECO:0000313" key="7">
    <source>
        <dbReference type="Proteomes" id="UP000502641"/>
    </source>
</evidence>
<dbReference type="SUPFAM" id="SSF52777">
    <property type="entry name" value="CoA-dependent acyltransferases"/>
    <property type="match status" value="3"/>
</dbReference>
<dbReference type="SUPFAM" id="SSF47336">
    <property type="entry name" value="ACP-like"/>
    <property type="match status" value="1"/>
</dbReference>
<keyword evidence="3" id="KW-0597">Phosphoprotein</keyword>
<dbReference type="InterPro" id="IPR036736">
    <property type="entry name" value="ACP-like_sf"/>
</dbReference>
<feature type="domain" description="Carrier" evidence="5">
    <location>
        <begin position="772"/>
        <end position="847"/>
    </location>
</feature>
<evidence type="ECO:0000256" key="4">
    <source>
        <dbReference type="SAM" id="MobiDB-lite"/>
    </source>
</evidence>
<reference evidence="6 7" key="1">
    <citation type="submission" date="2020-05" db="EMBL/GenBank/DDBJ databases">
        <authorList>
            <person name="Li K."/>
        </authorList>
    </citation>
    <scope>NUCLEOTIDE SEQUENCE [LARGE SCALE GENOMIC DNA]</scope>
    <source>
        <strain evidence="7">jing01</strain>
    </source>
</reference>
<dbReference type="FunFam" id="3.40.50.980:FF:000001">
    <property type="entry name" value="Non-ribosomal peptide synthetase"/>
    <property type="match status" value="1"/>
</dbReference>
<dbReference type="Gene3D" id="2.30.38.10">
    <property type="entry name" value="Luciferase, Domain 3"/>
    <property type="match status" value="1"/>
</dbReference>
<dbReference type="PROSITE" id="PS50075">
    <property type="entry name" value="CARRIER"/>
    <property type="match status" value="1"/>
</dbReference>
<dbReference type="Pfam" id="PF00668">
    <property type="entry name" value="Condensation"/>
    <property type="match status" value="1"/>
</dbReference>
<dbReference type="InterPro" id="IPR020845">
    <property type="entry name" value="AMP-binding_CS"/>
</dbReference>
<evidence type="ECO:0000259" key="5">
    <source>
        <dbReference type="PROSITE" id="PS50075"/>
    </source>
</evidence>
<dbReference type="KEGG" id="sarg:HKX69_08225"/>
<dbReference type="InterPro" id="IPR000873">
    <property type="entry name" value="AMP-dep_synth/lig_dom"/>
</dbReference>
<keyword evidence="7" id="KW-1185">Reference proteome</keyword>
<evidence type="ECO:0000256" key="2">
    <source>
        <dbReference type="ARBA" id="ARBA00022450"/>
    </source>
</evidence>